<comment type="subcellular location">
    <subcellularLocation>
        <location evidence="1 7">Cell outer membrane</location>
        <topology evidence="1 7">Multi-pass membrane protein</topology>
    </subcellularLocation>
</comment>
<keyword evidence="6 7" id="KW-0998">Cell outer membrane</keyword>
<feature type="signal peptide" evidence="8">
    <location>
        <begin position="1"/>
        <end position="21"/>
    </location>
</feature>
<dbReference type="Proteomes" id="UP000614460">
    <property type="component" value="Unassembled WGS sequence"/>
</dbReference>
<reference evidence="10" key="1">
    <citation type="journal article" date="2014" name="Int. J. Syst. Evol. Microbiol.">
        <title>Complete genome sequence of Corynebacterium casei LMG S-19264T (=DSM 44701T), isolated from a smear-ripened cheese.</title>
        <authorList>
            <consortium name="US DOE Joint Genome Institute (JGI-PGF)"/>
            <person name="Walter F."/>
            <person name="Albersmeier A."/>
            <person name="Kalinowski J."/>
            <person name="Ruckert C."/>
        </authorList>
    </citation>
    <scope>NUCLEOTIDE SEQUENCE</scope>
    <source>
        <strain evidence="10">CGMCC 1.15966</strain>
    </source>
</reference>
<evidence type="ECO:0000256" key="5">
    <source>
        <dbReference type="ARBA" id="ARBA00023136"/>
    </source>
</evidence>
<keyword evidence="8" id="KW-0732">Signal</keyword>
<dbReference type="InterPro" id="IPR012910">
    <property type="entry name" value="Plug_dom"/>
</dbReference>
<dbReference type="SUPFAM" id="SSF56935">
    <property type="entry name" value="Porins"/>
    <property type="match status" value="1"/>
</dbReference>
<dbReference type="PROSITE" id="PS52016">
    <property type="entry name" value="TONB_DEPENDENT_REC_3"/>
    <property type="match status" value="1"/>
</dbReference>
<keyword evidence="3 7" id="KW-1134">Transmembrane beta strand</keyword>
<evidence type="ECO:0000313" key="10">
    <source>
        <dbReference type="EMBL" id="GGE30254.1"/>
    </source>
</evidence>
<organism evidence="10 11">
    <name type="scientific">Sphingobacterium cellulitidis</name>
    <dbReference type="NCBI Taxonomy" id="1768011"/>
    <lineage>
        <taxon>Bacteria</taxon>
        <taxon>Pseudomonadati</taxon>
        <taxon>Bacteroidota</taxon>
        <taxon>Sphingobacteriia</taxon>
        <taxon>Sphingobacteriales</taxon>
        <taxon>Sphingobacteriaceae</taxon>
        <taxon>Sphingobacterium</taxon>
    </lineage>
</organism>
<protein>
    <submittedName>
        <fullName evidence="10">SusC/RagA family TonB-linked outer membrane protein</fullName>
    </submittedName>
</protein>
<gene>
    <name evidence="10" type="ORF">GCM10011516_30100</name>
</gene>
<evidence type="ECO:0000256" key="1">
    <source>
        <dbReference type="ARBA" id="ARBA00004571"/>
    </source>
</evidence>
<evidence type="ECO:0000256" key="3">
    <source>
        <dbReference type="ARBA" id="ARBA00022452"/>
    </source>
</evidence>
<evidence type="ECO:0000259" key="9">
    <source>
        <dbReference type="Pfam" id="PF07715"/>
    </source>
</evidence>
<evidence type="ECO:0000313" key="11">
    <source>
        <dbReference type="Proteomes" id="UP000614460"/>
    </source>
</evidence>
<evidence type="ECO:0000256" key="6">
    <source>
        <dbReference type="ARBA" id="ARBA00023237"/>
    </source>
</evidence>
<dbReference type="NCBIfam" id="TIGR04056">
    <property type="entry name" value="OMP_RagA_SusC"/>
    <property type="match status" value="1"/>
</dbReference>
<keyword evidence="5 7" id="KW-0472">Membrane</keyword>
<dbReference type="InterPro" id="IPR039426">
    <property type="entry name" value="TonB-dep_rcpt-like"/>
</dbReference>
<feature type="domain" description="TonB-dependent receptor plug" evidence="9">
    <location>
        <begin position="75"/>
        <end position="190"/>
    </location>
</feature>
<dbReference type="EMBL" id="BMKM01000010">
    <property type="protein sequence ID" value="GGE30254.1"/>
    <property type="molecule type" value="Genomic_DNA"/>
</dbReference>
<evidence type="ECO:0000256" key="2">
    <source>
        <dbReference type="ARBA" id="ARBA00022448"/>
    </source>
</evidence>
<evidence type="ECO:0000256" key="8">
    <source>
        <dbReference type="SAM" id="SignalP"/>
    </source>
</evidence>
<feature type="chain" id="PRO_5034834585" evidence="8">
    <location>
        <begin position="22"/>
        <end position="987"/>
    </location>
</feature>
<evidence type="ECO:0000256" key="7">
    <source>
        <dbReference type="PROSITE-ProRule" id="PRU01360"/>
    </source>
</evidence>
<dbReference type="InterPro" id="IPR036942">
    <property type="entry name" value="Beta-barrel_TonB_sf"/>
</dbReference>
<dbReference type="AlphaFoldDB" id="A0A8H9G387"/>
<proteinExistence type="inferred from homology"/>
<dbReference type="Gene3D" id="2.170.130.10">
    <property type="entry name" value="TonB-dependent receptor, plug domain"/>
    <property type="match status" value="1"/>
</dbReference>
<keyword evidence="2 7" id="KW-0813">Transport</keyword>
<dbReference type="RefSeq" id="WP_094256020.1">
    <property type="nucleotide sequence ID" value="NZ_BMKM01000010.1"/>
</dbReference>
<dbReference type="Gene3D" id="2.40.170.20">
    <property type="entry name" value="TonB-dependent receptor, beta-barrel domain"/>
    <property type="match status" value="1"/>
</dbReference>
<name>A0A8H9G387_9SPHI</name>
<comment type="similarity">
    <text evidence="7">Belongs to the TonB-dependent receptor family.</text>
</comment>
<keyword evidence="11" id="KW-1185">Reference proteome</keyword>
<dbReference type="GO" id="GO:0009279">
    <property type="term" value="C:cell outer membrane"/>
    <property type="evidence" value="ECO:0007669"/>
    <property type="project" value="UniProtKB-SubCell"/>
</dbReference>
<reference evidence="10" key="2">
    <citation type="submission" date="2020-09" db="EMBL/GenBank/DDBJ databases">
        <authorList>
            <person name="Sun Q."/>
            <person name="Zhou Y."/>
        </authorList>
    </citation>
    <scope>NUCLEOTIDE SEQUENCE</scope>
    <source>
        <strain evidence="10">CGMCC 1.15966</strain>
    </source>
</reference>
<dbReference type="InterPro" id="IPR023996">
    <property type="entry name" value="TonB-dep_OMP_SusC/RagA"/>
</dbReference>
<dbReference type="Pfam" id="PF07715">
    <property type="entry name" value="Plug"/>
    <property type="match status" value="1"/>
</dbReference>
<keyword evidence="4 7" id="KW-0812">Transmembrane</keyword>
<comment type="caution">
    <text evidence="10">The sequence shown here is derived from an EMBL/GenBank/DDBJ whole genome shotgun (WGS) entry which is preliminary data.</text>
</comment>
<accession>A0A8H9G387</accession>
<dbReference type="InterPro" id="IPR037066">
    <property type="entry name" value="Plug_dom_sf"/>
</dbReference>
<sequence length="987" mass="112166">MSVLWKFKSLLIFMSMSVGHAHCHNVDFANLSLQDTTETDSVPPLDTLALLKPLYELDLPKFNNIRNMKTTSLITANSLQQYIKGELPGVYVSESNGEPGSNIQMFVRGISKPILTNRDIYNSQPLVVLDGIPLIGEHPFAFDVQNYDVERIGTENNLLANFDIDNIESIKVLKDLSAVATYGPLAANGVIEITSRKAAGDGNKRITVNSYIGMSQRPTVTTINGAYENAFRKQFYDLYTSNGKFNQDDVYPIYLSDSLNNDYYGPSNWSDSYYSNGLNHGVNANISGGQPRATFQFSLGNVKTSGVADDTKMDKYNARFFLNLRPFKWLNFETLFNASRVNRDRNRNLRNRFAMMGYLPDLGAPLAPNKEVYDLYLDEFDKSFDKNFNNILEGFFRFQINAGPIKLSSKFGVDYNEGYRDLFYPSTILENSNFASNYYGYNQRLLVDNKLSYDIENDVNYFYFEVGNSLIWDTYKYNYAYAYKGVNDFIKLNLLESDPNNGNYLNPTAFPRQLVYKFLDRTKHNMVNFYGKASYTYNKSYTAALTMRYDGSSNAQPTTRWFFSPILALGWDAKNDLAQDNDAISMLNIRASVGRIGHYNLYDNYSQGPSYTAEIGYTGNRIVPGYNAIAALVRPYNVGWVGYDLPWSYSDNINLGFDLGFDKRNIQISLDAYVRDTKDQLIMLPGKKDYGYAYQYEAGMDVRNMGIDLSASGNVVQNDKVSWNTGIVLGVNNNKLLALPNGLDQVEVNDRLLKVGERIDAFWLYQNNGMYQTDDQVPVANGQKMTYNGIILKAGDPIWSDTNADNQITKEDKVLQGNILPKLSGSWNNMVTYKNFDLNLNFYFSLGRKIVNQEMSNRFNFIENENASSINSIKEITYWEKRGDYSLYPLYNPWSSVTPFQTNQSLFLEDGSFLKLRTVTLGYNFKDIVGNSLGKNGDLYVYLSANNLFTVSKYSGRDPELVNYLGYDQGYSLPIPRTFALGFKLKL</sequence>
<evidence type="ECO:0000256" key="4">
    <source>
        <dbReference type="ARBA" id="ARBA00022692"/>
    </source>
</evidence>